<keyword evidence="3" id="KW-1185">Reference proteome</keyword>
<evidence type="ECO:0000313" key="3">
    <source>
        <dbReference type="Proteomes" id="UP001596138"/>
    </source>
</evidence>
<sequence>MGAAEMNAVEDHESHHVLSGRRGTVEQQVARGKEARKRLPRSSHAALVLPPDRRDPLSILEEQAATRVPELVPIRYGRMASSPFAFYRGAAAVMAADLAGTPSSGINAQLCGDAHLLNFGVYNSPDRRLVFDLNDFDETLPGPWEWDLKRLMASLVIAGQDNGYTQDEIEEVVRDSVRTYRTAMATFATQGNLAVWYSRLEVEALLDTVRTQIAPARVKAFNRQSAKFASRDSMQAFAKLTRQTDDGPRFRSEPPLIVPVDELLETDWEWVASVADRFLSHYLRSLPDDRRDLVQQYRFVDLARKVVGVGSVGTRAWIVLLLGRDGTDPLILQWKEAQASVLEPYLGHSTFESHGRRVVAGQQLMQASTDIFLGWYHGHGIDGQPRDFYVRQLRDGKGSVDVSTLLPIGMRVYGEVCAWTLARAHARSGDRVAIASYVGSSRKLDDALVEFGHHYADQNRQDHAALVQAIADGRITAQSGI</sequence>
<dbReference type="Pfam" id="PF10009">
    <property type="entry name" value="DUF2252"/>
    <property type="match status" value="1"/>
</dbReference>
<dbReference type="RefSeq" id="WP_386763305.1">
    <property type="nucleotide sequence ID" value="NZ_JBHSTI010000001.1"/>
</dbReference>
<organism evidence="2 3">
    <name type="scientific">Longivirga aurantiaca</name>
    <dbReference type="NCBI Taxonomy" id="1837743"/>
    <lineage>
        <taxon>Bacteria</taxon>
        <taxon>Bacillati</taxon>
        <taxon>Actinomycetota</taxon>
        <taxon>Actinomycetes</taxon>
        <taxon>Sporichthyales</taxon>
        <taxon>Sporichthyaceae</taxon>
        <taxon>Longivirga</taxon>
    </lineage>
</organism>
<evidence type="ECO:0000256" key="1">
    <source>
        <dbReference type="SAM" id="MobiDB-lite"/>
    </source>
</evidence>
<accession>A0ABW1SV16</accession>
<dbReference type="Proteomes" id="UP001596138">
    <property type="component" value="Unassembled WGS sequence"/>
</dbReference>
<name>A0ABW1SV16_9ACTN</name>
<dbReference type="EMBL" id="JBHSTI010000001">
    <property type="protein sequence ID" value="MFC6236256.1"/>
    <property type="molecule type" value="Genomic_DNA"/>
</dbReference>
<comment type="caution">
    <text evidence="2">The sequence shown here is derived from an EMBL/GenBank/DDBJ whole genome shotgun (WGS) entry which is preliminary data.</text>
</comment>
<reference evidence="3" key="1">
    <citation type="journal article" date="2019" name="Int. J. Syst. Evol. Microbiol.">
        <title>The Global Catalogue of Microorganisms (GCM) 10K type strain sequencing project: providing services to taxonomists for standard genome sequencing and annotation.</title>
        <authorList>
            <consortium name="The Broad Institute Genomics Platform"/>
            <consortium name="The Broad Institute Genome Sequencing Center for Infectious Disease"/>
            <person name="Wu L."/>
            <person name="Ma J."/>
        </authorList>
    </citation>
    <scope>NUCLEOTIDE SEQUENCE [LARGE SCALE GENOMIC DNA]</scope>
    <source>
        <strain evidence="3">CGMCC 4.7317</strain>
    </source>
</reference>
<dbReference type="PANTHER" id="PTHR39441">
    <property type="entry name" value="DUF2252 DOMAIN-CONTAINING PROTEIN"/>
    <property type="match status" value="1"/>
</dbReference>
<proteinExistence type="predicted"/>
<gene>
    <name evidence="2" type="ORF">ACFQGU_00065</name>
</gene>
<evidence type="ECO:0000313" key="2">
    <source>
        <dbReference type="EMBL" id="MFC6236256.1"/>
    </source>
</evidence>
<protein>
    <submittedName>
        <fullName evidence="2">DUF2252 domain-containing protein</fullName>
    </submittedName>
</protein>
<dbReference type="InterPro" id="IPR018721">
    <property type="entry name" value="DUF2252"/>
</dbReference>
<feature type="region of interest" description="Disordered" evidence="1">
    <location>
        <begin position="1"/>
        <end position="42"/>
    </location>
</feature>
<dbReference type="PANTHER" id="PTHR39441:SF1">
    <property type="entry name" value="DUF2252 DOMAIN-CONTAINING PROTEIN"/>
    <property type="match status" value="1"/>
</dbReference>